<proteinExistence type="predicted"/>
<protein>
    <recommendedName>
        <fullName evidence="2">alpha-galactosidase</fullName>
        <ecNumber evidence="2">3.2.1.22</ecNumber>
    </recommendedName>
</protein>
<feature type="region of interest" description="Disordered" evidence="3">
    <location>
        <begin position="276"/>
        <end position="374"/>
    </location>
</feature>
<evidence type="ECO:0000256" key="1">
    <source>
        <dbReference type="ARBA" id="ARBA00001255"/>
    </source>
</evidence>
<dbReference type="Gene3D" id="3.20.20.70">
    <property type="entry name" value="Aldolase class I"/>
    <property type="match status" value="1"/>
</dbReference>
<feature type="chain" id="PRO_5012530799" description="alpha-galactosidase" evidence="5">
    <location>
        <begin position="21"/>
        <end position="438"/>
    </location>
</feature>
<feature type="transmembrane region" description="Helical" evidence="4">
    <location>
        <begin position="379"/>
        <end position="398"/>
    </location>
</feature>
<dbReference type="EMBL" id="MCFG01000271">
    <property type="protein sequence ID" value="ORX76942.1"/>
    <property type="molecule type" value="Genomic_DNA"/>
</dbReference>
<evidence type="ECO:0000256" key="3">
    <source>
        <dbReference type="SAM" id="MobiDB-lite"/>
    </source>
</evidence>
<evidence type="ECO:0000313" key="8">
    <source>
        <dbReference type="Proteomes" id="UP000193944"/>
    </source>
</evidence>
<feature type="signal peptide" evidence="5">
    <location>
        <begin position="1"/>
        <end position="20"/>
    </location>
</feature>
<keyword evidence="5" id="KW-0732">Signal</keyword>
<dbReference type="Pfam" id="PF03537">
    <property type="entry name" value="Glyco_hydro_114"/>
    <property type="match status" value="1"/>
</dbReference>
<keyword evidence="4" id="KW-0812">Transmembrane</keyword>
<dbReference type="PANTHER" id="PTHR35273">
    <property type="entry name" value="ALPHA-1,4 POLYGALACTOSAMINIDASE, PUTATIVE (AFU_ORTHOLOGUE AFUA_3G07890)-RELATED"/>
    <property type="match status" value="1"/>
</dbReference>
<dbReference type="GO" id="GO:0004557">
    <property type="term" value="F:alpha-galactosidase activity"/>
    <property type="evidence" value="ECO:0007669"/>
    <property type="project" value="UniProtKB-EC"/>
</dbReference>
<dbReference type="InterPro" id="IPR013785">
    <property type="entry name" value="Aldolase_TIM"/>
</dbReference>
<evidence type="ECO:0000256" key="4">
    <source>
        <dbReference type="SAM" id="Phobius"/>
    </source>
</evidence>
<dbReference type="AlphaFoldDB" id="A0A1Y1WU11"/>
<feature type="compositionally biased region" description="Low complexity" evidence="3">
    <location>
        <begin position="324"/>
        <end position="354"/>
    </location>
</feature>
<dbReference type="Proteomes" id="UP000193944">
    <property type="component" value="Unassembled WGS sequence"/>
</dbReference>
<dbReference type="InterPro" id="IPR017853">
    <property type="entry name" value="GH"/>
</dbReference>
<feature type="compositionally biased region" description="Low complexity" evidence="3">
    <location>
        <begin position="284"/>
        <end position="299"/>
    </location>
</feature>
<evidence type="ECO:0000256" key="5">
    <source>
        <dbReference type="SAM" id="SignalP"/>
    </source>
</evidence>
<accession>A0A1Y1WU11</accession>
<reference evidence="7 8" key="2">
    <citation type="submission" date="2016-08" db="EMBL/GenBank/DDBJ databases">
        <title>Pervasive Adenine N6-methylation of Active Genes in Fungi.</title>
        <authorList>
            <consortium name="DOE Joint Genome Institute"/>
            <person name="Mondo S.J."/>
            <person name="Dannebaum R.O."/>
            <person name="Kuo R.C."/>
            <person name="Labutti K."/>
            <person name="Haridas S."/>
            <person name="Kuo A."/>
            <person name="Salamov A."/>
            <person name="Ahrendt S.R."/>
            <person name="Lipzen A."/>
            <person name="Sullivan W."/>
            <person name="Andreopoulos W.B."/>
            <person name="Clum A."/>
            <person name="Lindquist E."/>
            <person name="Daum C."/>
            <person name="Ramamoorthy G.K."/>
            <person name="Gryganskyi A."/>
            <person name="Culley D."/>
            <person name="Magnuson J.K."/>
            <person name="James T.Y."/>
            <person name="O'Malley M.A."/>
            <person name="Stajich J.E."/>
            <person name="Spatafora J.W."/>
            <person name="Visel A."/>
            <person name="Grigoriev I.V."/>
        </authorList>
    </citation>
    <scope>NUCLEOTIDE SEQUENCE [LARGE SCALE GENOMIC DNA]</scope>
    <source>
        <strain evidence="7 8">S4</strain>
    </source>
</reference>
<comment type="catalytic activity">
    <reaction evidence="1">
        <text>Hydrolysis of terminal, non-reducing alpha-D-galactose residues in alpha-D-galactosides, including galactose oligosaccharides, galactomannans and galactolipids.</text>
        <dbReference type="EC" id="3.2.1.22"/>
    </reaction>
</comment>
<dbReference type="PANTHER" id="PTHR35273:SF2">
    <property type="entry name" value="ALPHA-GALACTOSIDASE"/>
    <property type="match status" value="1"/>
</dbReference>
<reference evidence="7 8" key="1">
    <citation type="submission" date="2016-08" db="EMBL/GenBank/DDBJ databases">
        <title>A Parts List for Fungal Cellulosomes Revealed by Comparative Genomics.</title>
        <authorList>
            <consortium name="DOE Joint Genome Institute"/>
            <person name="Haitjema C.H."/>
            <person name="Gilmore S.P."/>
            <person name="Henske J.K."/>
            <person name="Solomon K.V."/>
            <person name="De Groot R."/>
            <person name="Kuo A."/>
            <person name="Mondo S.J."/>
            <person name="Salamov A.A."/>
            <person name="Labutti K."/>
            <person name="Zhao Z."/>
            <person name="Chiniquy J."/>
            <person name="Barry K."/>
            <person name="Brewer H.M."/>
            <person name="Purvine S.O."/>
            <person name="Wright A.T."/>
            <person name="Boxma B."/>
            <person name="Van Alen T."/>
            <person name="Hackstein J.H."/>
            <person name="Baker S.E."/>
            <person name="Grigoriev I.V."/>
            <person name="O'Malley M.A."/>
        </authorList>
    </citation>
    <scope>NUCLEOTIDE SEQUENCE [LARGE SCALE GENOMIC DNA]</scope>
    <source>
        <strain evidence="7 8">S4</strain>
    </source>
</reference>
<dbReference type="OrthoDB" id="2129398at2759"/>
<comment type="caution">
    <text evidence="7">The sequence shown here is derived from an EMBL/GenBank/DDBJ whole genome shotgun (WGS) entry which is preliminary data.</text>
</comment>
<feature type="domain" description="Glycoside-hydrolase family GH114 TIM-barrel" evidence="6">
    <location>
        <begin position="46"/>
        <end position="250"/>
    </location>
</feature>
<keyword evidence="4" id="KW-1133">Transmembrane helix</keyword>
<name>A0A1Y1WU11_9FUNG</name>
<feature type="compositionally biased region" description="Polar residues" evidence="3">
    <location>
        <begin position="300"/>
        <end position="323"/>
    </location>
</feature>
<evidence type="ECO:0000256" key="2">
    <source>
        <dbReference type="ARBA" id="ARBA00012755"/>
    </source>
</evidence>
<sequence>MKFLLPILVTILLIINNVESLWVPKPGTTWNCLLAASESDVLNSKEQAITLDVNTKPEMINKLHNKGQKVICYFSGGTLETNRDDYDQYMAIPGLVRDKYTQWDESWVDIRKKDKLRPLIKNRMITAVNKNCDAVEVDNLGAFYHEEVQAWSDPLTKDDAKTFAIWLSELAHELGISIGLKNIATIAPELVDYFEFAVVESCSDSPNICAKYKDFPKKGKAVFTIHYSDYGSFENQKAKMVSEQKGFGYTCTFSNDVSLKIPGFAYNCDNGSTTNTNGSIPKYNNNNNSNTVNTLPNTNISTNKNNPSSNTGLDPNSSLNPGINGNLGNSRNTTTTNTTTNSTTTTADNNKNNNIDNIKEGKSENDKDSNGGKKSKGTIIILTLGCIGAIGIIAFLFVKKQKKKNQNEYNVNVSLPNDDDMYYDNYNYRYMMHLQNYN</sequence>
<feature type="compositionally biased region" description="Basic and acidic residues" evidence="3">
    <location>
        <begin position="357"/>
        <end position="371"/>
    </location>
</feature>
<evidence type="ECO:0000313" key="7">
    <source>
        <dbReference type="EMBL" id="ORX76942.1"/>
    </source>
</evidence>
<keyword evidence="8" id="KW-1185">Reference proteome</keyword>
<evidence type="ECO:0000259" key="6">
    <source>
        <dbReference type="Pfam" id="PF03537"/>
    </source>
</evidence>
<dbReference type="InterPro" id="IPR004352">
    <property type="entry name" value="GH114_TIM-barrel"/>
</dbReference>
<dbReference type="SUPFAM" id="SSF51445">
    <property type="entry name" value="(Trans)glycosidases"/>
    <property type="match status" value="1"/>
</dbReference>
<dbReference type="EC" id="3.2.1.22" evidence="2"/>
<gene>
    <name evidence="7" type="ORF">BCR32DRAFT_223811</name>
</gene>
<organism evidence="7 8">
    <name type="scientific">Anaeromyces robustus</name>
    <dbReference type="NCBI Taxonomy" id="1754192"/>
    <lineage>
        <taxon>Eukaryota</taxon>
        <taxon>Fungi</taxon>
        <taxon>Fungi incertae sedis</taxon>
        <taxon>Chytridiomycota</taxon>
        <taxon>Chytridiomycota incertae sedis</taxon>
        <taxon>Neocallimastigomycetes</taxon>
        <taxon>Neocallimastigales</taxon>
        <taxon>Neocallimastigaceae</taxon>
        <taxon>Anaeromyces</taxon>
    </lineage>
</organism>
<keyword evidence="4" id="KW-0472">Membrane</keyword>